<evidence type="ECO:0000313" key="2">
    <source>
        <dbReference type="EMBL" id="TBF18883.1"/>
    </source>
</evidence>
<gene>
    <name evidence="2" type="ORF">ELG94_11435</name>
</gene>
<sequence length="204" mass="22563">MRGLPQLITLALIASTSGHANAWDRDTVYGQISKLCEQRNPDDWPSQDDCIAMQRRALQTLRPPRRDVDFLAAYEGCKSAASEFDFASIQQCFEDKIAVLNRERAAAAEIAEKAELASEFPKLSIIVQCSFADGRKIDIRRGSKHPDAIVAKISPEKLLAGKSGVGYSYEWGGAQGSDYRLDGNQLMDRSGGPVKLFMGQCQYR</sequence>
<keyword evidence="1" id="KW-0732">Signal</keyword>
<feature type="signal peptide" evidence="1">
    <location>
        <begin position="1"/>
        <end position="22"/>
    </location>
</feature>
<accession>A0AAE8QC89</accession>
<proteinExistence type="predicted"/>
<protein>
    <recommendedName>
        <fullName evidence="4">DUF1311 domain-containing protein</fullName>
    </recommendedName>
</protein>
<dbReference type="RefSeq" id="WP_130822596.1">
    <property type="nucleotide sequence ID" value="NZ_SIKX01000001.1"/>
</dbReference>
<comment type="caution">
    <text evidence="2">The sequence shown here is derived from an EMBL/GenBank/DDBJ whole genome shotgun (WGS) entry which is preliminary data.</text>
</comment>
<evidence type="ECO:0000313" key="3">
    <source>
        <dbReference type="Proteomes" id="UP000291892"/>
    </source>
</evidence>
<dbReference type="EMBL" id="SIKX01000001">
    <property type="protein sequence ID" value="TBF18883.1"/>
    <property type="molecule type" value="Genomic_DNA"/>
</dbReference>
<evidence type="ECO:0008006" key="4">
    <source>
        <dbReference type="Google" id="ProtNLM"/>
    </source>
</evidence>
<dbReference type="Proteomes" id="UP000291892">
    <property type="component" value="Unassembled WGS sequence"/>
</dbReference>
<dbReference type="AlphaFoldDB" id="A0AAE8QC89"/>
<name>A0AAE8QC89_9HYPH</name>
<feature type="chain" id="PRO_5042132038" description="DUF1311 domain-containing protein" evidence="1">
    <location>
        <begin position="23"/>
        <end position="204"/>
    </location>
</feature>
<evidence type="ECO:0000256" key="1">
    <source>
        <dbReference type="SAM" id="SignalP"/>
    </source>
</evidence>
<reference evidence="2 3" key="1">
    <citation type="submission" date="2019-02" db="EMBL/GenBank/DDBJ databases">
        <title>The genomic architecture of introgression among sibling species of bacteria.</title>
        <authorList>
            <person name="Cavassim M.I.A."/>
            <person name="Moeskjaer S."/>
            <person name="Moslemi C."/>
            <person name="Fields B."/>
            <person name="Bachmann A."/>
            <person name="Vilhjalmsson B."/>
            <person name="Schierup M.H."/>
            <person name="Young J.P.W."/>
            <person name="Andersen S.U."/>
        </authorList>
    </citation>
    <scope>NUCLEOTIDE SEQUENCE [LARGE SCALE GENOMIC DNA]</scope>
    <source>
        <strain evidence="2 3">SM42</strain>
    </source>
</reference>
<organism evidence="2 3">
    <name type="scientific">Rhizobium ruizarguesonis</name>
    <dbReference type="NCBI Taxonomy" id="2081791"/>
    <lineage>
        <taxon>Bacteria</taxon>
        <taxon>Pseudomonadati</taxon>
        <taxon>Pseudomonadota</taxon>
        <taxon>Alphaproteobacteria</taxon>
        <taxon>Hyphomicrobiales</taxon>
        <taxon>Rhizobiaceae</taxon>
        <taxon>Rhizobium/Agrobacterium group</taxon>
        <taxon>Rhizobium</taxon>
    </lineage>
</organism>